<accession>A0A2P2BNS1</accession>
<sequence>MKLRKLLYSIIIISAFVTGCSKSENINTNESLPNEEMKHRMMTKVQNNVNEIMNKDYEYVIENMGKPYCTTYYIDSDNPREIRDKRLIYPKYTEGNKLDKSALYINLRDDHVVEVQTYEISKEDLNEKYINDGADIIVDRYNYALPISLSSVEKIDINNFIGKDTRLVYEYFGDKSPSLEAYSKAGNRNIDLYEVESSGEIKLLVIFSKENKIEDIKIINQEKLVNILKQYLDNK</sequence>
<reference evidence="1 2" key="1">
    <citation type="submission" date="2014-09" db="EMBL/GenBank/DDBJ databases">
        <authorList>
            <person name="Hornung B.V."/>
        </authorList>
    </citation>
    <scope>NUCLEOTIDE SEQUENCE [LARGE SCALE GENOMIC DNA]</scope>
    <source>
        <strain evidence="1 2">FRIFI</strain>
    </source>
</reference>
<dbReference type="KEGG" id="rhom:FRIFI_0472"/>
<organism evidence="1 2">
    <name type="scientific">Romboutsia hominis</name>
    <dbReference type="NCBI Taxonomy" id="1507512"/>
    <lineage>
        <taxon>Bacteria</taxon>
        <taxon>Bacillati</taxon>
        <taxon>Bacillota</taxon>
        <taxon>Clostridia</taxon>
        <taxon>Peptostreptococcales</taxon>
        <taxon>Peptostreptococcaceae</taxon>
        <taxon>Romboutsia</taxon>
    </lineage>
</organism>
<evidence type="ECO:0000313" key="1">
    <source>
        <dbReference type="EMBL" id="CEI72020.1"/>
    </source>
</evidence>
<evidence type="ECO:0000313" key="2">
    <source>
        <dbReference type="Proteomes" id="UP000245695"/>
    </source>
</evidence>
<keyword evidence="1" id="KW-0449">Lipoprotein</keyword>
<dbReference type="EMBL" id="LN650648">
    <property type="protein sequence ID" value="CEI72020.1"/>
    <property type="molecule type" value="Genomic_DNA"/>
</dbReference>
<dbReference type="Proteomes" id="UP000245695">
    <property type="component" value="Chromosome 1"/>
</dbReference>
<name>A0A2P2BNS1_9FIRM</name>
<dbReference type="PROSITE" id="PS51257">
    <property type="entry name" value="PROKAR_LIPOPROTEIN"/>
    <property type="match status" value="1"/>
</dbReference>
<keyword evidence="2" id="KW-1185">Reference proteome</keyword>
<dbReference type="AlphaFoldDB" id="A0A2P2BNS1"/>
<dbReference type="RefSeq" id="WP_092927300.1">
    <property type="nucleotide sequence ID" value="NZ_FJTZ01000012.1"/>
</dbReference>
<protein>
    <submittedName>
        <fullName evidence="1">Prokaryotic membrane lipoprotein lipid attachment site profile</fullName>
    </submittedName>
</protein>
<gene>
    <name evidence="1" type="ORF">FRIFI_0472</name>
</gene>
<proteinExistence type="predicted"/>